<dbReference type="RefSeq" id="WP_285984445.1">
    <property type="nucleotide sequence ID" value="NZ_JASVDS010000008.1"/>
</dbReference>
<protein>
    <submittedName>
        <fullName evidence="1">Uncharacterized protein</fullName>
    </submittedName>
</protein>
<comment type="caution">
    <text evidence="1">The sequence shown here is derived from an EMBL/GenBank/DDBJ whole genome shotgun (WGS) entry which is preliminary data.</text>
</comment>
<dbReference type="EMBL" id="JASVDS010000008">
    <property type="protein sequence ID" value="MDL5034370.1"/>
    <property type="molecule type" value="Genomic_DNA"/>
</dbReference>
<gene>
    <name evidence="1" type="ORF">QRD43_20880</name>
</gene>
<reference evidence="1 2" key="1">
    <citation type="submission" date="2023-06" db="EMBL/GenBank/DDBJ databases">
        <title>Pelomonas sp. APW6 16S ribosomal RNA gene genome sequencing and assembly.</title>
        <authorList>
            <person name="Woo H."/>
        </authorList>
    </citation>
    <scope>NUCLEOTIDE SEQUENCE [LARGE SCALE GENOMIC DNA]</scope>
    <source>
        <strain evidence="1 2">APW6</strain>
    </source>
</reference>
<accession>A0ABT7LND2</accession>
<keyword evidence="2" id="KW-1185">Reference proteome</keyword>
<evidence type="ECO:0000313" key="2">
    <source>
        <dbReference type="Proteomes" id="UP001238603"/>
    </source>
</evidence>
<name>A0ABT7LND2_9BURK</name>
<organism evidence="1 2">
    <name type="scientific">Roseateles subflavus</name>
    <dbReference type="NCBI Taxonomy" id="3053353"/>
    <lineage>
        <taxon>Bacteria</taxon>
        <taxon>Pseudomonadati</taxon>
        <taxon>Pseudomonadota</taxon>
        <taxon>Betaproteobacteria</taxon>
        <taxon>Burkholderiales</taxon>
        <taxon>Sphaerotilaceae</taxon>
        <taxon>Roseateles</taxon>
    </lineage>
</organism>
<sequence length="220" mass="23386">MLAAAPSHPSDAKGLQPHAATRPAALRCHACRVLLRRSDGDDVDAGFCGGCKGTEAAAELAQSMLPPASSTGTTPFSQMVQSASRSGLGATVDGRVVSPLSSPRQFTSADLSLIKKVGRFMPQPQLLKILNDRLRIDAGDSAASFTPEQLQQELARQGAVNAGGGRDWTSLRKRLAIARREGVLATITEQVINDFAIVYQLNAKQVLELKDIVLPASREE</sequence>
<dbReference type="Proteomes" id="UP001238603">
    <property type="component" value="Unassembled WGS sequence"/>
</dbReference>
<proteinExistence type="predicted"/>
<evidence type="ECO:0000313" key="1">
    <source>
        <dbReference type="EMBL" id="MDL5034370.1"/>
    </source>
</evidence>